<gene>
    <name evidence="1" type="ORF">EYF80_007057</name>
</gene>
<organism evidence="1 2">
    <name type="scientific">Liparis tanakae</name>
    <name type="common">Tanaka's snailfish</name>
    <dbReference type="NCBI Taxonomy" id="230148"/>
    <lineage>
        <taxon>Eukaryota</taxon>
        <taxon>Metazoa</taxon>
        <taxon>Chordata</taxon>
        <taxon>Craniata</taxon>
        <taxon>Vertebrata</taxon>
        <taxon>Euteleostomi</taxon>
        <taxon>Actinopterygii</taxon>
        <taxon>Neopterygii</taxon>
        <taxon>Teleostei</taxon>
        <taxon>Neoteleostei</taxon>
        <taxon>Acanthomorphata</taxon>
        <taxon>Eupercaria</taxon>
        <taxon>Perciformes</taxon>
        <taxon>Cottioidei</taxon>
        <taxon>Cottales</taxon>
        <taxon>Liparidae</taxon>
        <taxon>Liparis</taxon>
    </lineage>
</organism>
<evidence type="ECO:0000313" key="1">
    <source>
        <dbReference type="EMBL" id="TNN82539.1"/>
    </source>
</evidence>
<keyword evidence="2" id="KW-1185">Reference proteome</keyword>
<protein>
    <submittedName>
        <fullName evidence="1">Uncharacterized protein</fullName>
    </submittedName>
</protein>
<reference evidence="1 2" key="1">
    <citation type="submission" date="2019-03" db="EMBL/GenBank/DDBJ databases">
        <title>First draft genome of Liparis tanakae, snailfish: a comprehensive survey of snailfish specific genes.</title>
        <authorList>
            <person name="Kim W."/>
            <person name="Song I."/>
            <person name="Jeong J.-H."/>
            <person name="Kim D."/>
            <person name="Kim S."/>
            <person name="Ryu S."/>
            <person name="Song J.Y."/>
            <person name="Lee S.K."/>
        </authorList>
    </citation>
    <scope>NUCLEOTIDE SEQUENCE [LARGE SCALE GENOMIC DNA]</scope>
    <source>
        <tissue evidence="1">Muscle</tissue>
    </source>
</reference>
<sequence>MNGSVRLGTCGEVKRRLLSASPRGIWAVRWVLGGAAGGEGGGVARIGSLMSQNTQPTLEGSSYH</sequence>
<dbReference type="AlphaFoldDB" id="A0A4Z2IX22"/>
<name>A0A4Z2IX22_9TELE</name>
<proteinExistence type="predicted"/>
<accession>A0A4Z2IX22</accession>
<comment type="caution">
    <text evidence="1">The sequence shown here is derived from an EMBL/GenBank/DDBJ whole genome shotgun (WGS) entry which is preliminary data.</text>
</comment>
<dbReference type="EMBL" id="SRLO01000038">
    <property type="protein sequence ID" value="TNN82539.1"/>
    <property type="molecule type" value="Genomic_DNA"/>
</dbReference>
<dbReference type="Proteomes" id="UP000314294">
    <property type="component" value="Unassembled WGS sequence"/>
</dbReference>
<evidence type="ECO:0000313" key="2">
    <source>
        <dbReference type="Proteomes" id="UP000314294"/>
    </source>
</evidence>